<dbReference type="SUPFAM" id="SSF53092">
    <property type="entry name" value="Creatinase/prolidase N-terminal domain"/>
    <property type="match status" value="1"/>
</dbReference>
<dbReference type="SUPFAM" id="SSF55920">
    <property type="entry name" value="Creatinase/aminopeptidase"/>
    <property type="match status" value="1"/>
</dbReference>
<evidence type="ECO:0000256" key="6">
    <source>
        <dbReference type="ARBA" id="ARBA00022801"/>
    </source>
</evidence>
<evidence type="ECO:0000256" key="16">
    <source>
        <dbReference type="ARBA" id="ARBA00044284"/>
    </source>
</evidence>
<keyword evidence="8" id="KW-0224">Dipeptidase</keyword>
<protein>
    <recommendedName>
        <fullName evidence="14">Xaa-Pro dipeptidase</fullName>
        <ecNumber evidence="13">3.4.13.9</ecNumber>
    </recommendedName>
    <alternativeName>
        <fullName evidence="17">Imidodipeptidase</fullName>
    </alternativeName>
    <alternativeName>
        <fullName evidence="15">Peptidase D</fullName>
    </alternativeName>
    <alternativeName>
        <fullName evidence="16">Proline dipeptidase</fullName>
    </alternativeName>
</protein>
<evidence type="ECO:0000256" key="7">
    <source>
        <dbReference type="ARBA" id="ARBA00022990"/>
    </source>
</evidence>
<dbReference type="AlphaFoldDB" id="A0A8C3VNI8"/>
<name>A0A8C3VNI8_9CETA</name>
<dbReference type="Ensembl" id="ENSCWAT00000001184.1">
    <property type="protein sequence ID" value="ENSCWAP00000001059.1"/>
    <property type="gene ID" value="ENSCWAG00000000872.1"/>
</dbReference>
<evidence type="ECO:0000256" key="18">
    <source>
        <dbReference type="ARBA" id="ARBA00048994"/>
    </source>
</evidence>
<dbReference type="GeneTree" id="ENSGT00940000153657"/>
<keyword evidence="7" id="KW-0007">Acetylation</keyword>
<evidence type="ECO:0000256" key="4">
    <source>
        <dbReference type="ARBA" id="ARBA00022670"/>
    </source>
</evidence>
<dbReference type="GO" id="GO:0070006">
    <property type="term" value="F:metalloaminopeptidase activity"/>
    <property type="evidence" value="ECO:0007669"/>
    <property type="project" value="InterPro"/>
</dbReference>
<evidence type="ECO:0000256" key="5">
    <source>
        <dbReference type="ARBA" id="ARBA00022723"/>
    </source>
</evidence>
<reference evidence="22" key="2">
    <citation type="submission" date="2025-09" db="UniProtKB">
        <authorList>
            <consortium name="Ensembl"/>
        </authorList>
    </citation>
    <scope>IDENTIFICATION</scope>
</reference>
<feature type="domain" description="Aminopeptidase P N-terminal" evidence="21">
    <location>
        <begin position="18"/>
        <end position="155"/>
    </location>
</feature>
<proteinExistence type="inferred from homology"/>
<comment type="cofactor">
    <cofactor evidence="1">
        <name>Mn(2+)</name>
        <dbReference type="ChEBI" id="CHEBI:29035"/>
    </cofactor>
</comment>
<dbReference type="Gene3D" id="3.90.230.10">
    <property type="entry name" value="Creatinase/methionine aminopeptidase superfamily"/>
    <property type="match status" value="1"/>
</dbReference>
<evidence type="ECO:0000256" key="20">
    <source>
        <dbReference type="RuleBase" id="RU000590"/>
    </source>
</evidence>
<evidence type="ECO:0000256" key="2">
    <source>
        <dbReference type="ARBA" id="ARBA00011738"/>
    </source>
</evidence>
<evidence type="ECO:0000313" key="22">
    <source>
        <dbReference type="Ensembl" id="ENSCWAP00000001059.1"/>
    </source>
</evidence>
<dbReference type="CDD" id="cd01087">
    <property type="entry name" value="Prolidase"/>
    <property type="match status" value="1"/>
</dbReference>
<accession>A0A8C3VNI8</accession>
<evidence type="ECO:0000256" key="17">
    <source>
        <dbReference type="ARBA" id="ARBA00044351"/>
    </source>
</evidence>
<dbReference type="InterPro" id="IPR007865">
    <property type="entry name" value="Aminopep_P_N"/>
</dbReference>
<dbReference type="InterPro" id="IPR029149">
    <property type="entry name" value="Creatin/AminoP/Spt16_N"/>
</dbReference>
<evidence type="ECO:0000256" key="14">
    <source>
        <dbReference type="ARBA" id="ARBA00044141"/>
    </source>
</evidence>
<evidence type="ECO:0000313" key="23">
    <source>
        <dbReference type="Proteomes" id="UP000694540"/>
    </source>
</evidence>
<dbReference type="GO" id="GO:0030145">
    <property type="term" value="F:manganese ion binding"/>
    <property type="evidence" value="ECO:0007669"/>
    <property type="project" value="InterPro"/>
</dbReference>
<evidence type="ECO:0000256" key="9">
    <source>
        <dbReference type="ARBA" id="ARBA00023049"/>
    </source>
</evidence>
<keyword evidence="6" id="KW-0378">Hydrolase</keyword>
<evidence type="ECO:0000256" key="3">
    <source>
        <dbReference type="ARBA" id="ARBA00022553"/>
    </source>
</evidence>
<gene>
    <name evidence="22" type="primary">PEPD</name>
</gene>
<dbReference type="Proteomes" id="UP000694540">
    <property type="component" value="Unplaced"/>
</dbReference>
<keyword evidence="23" id="KW-1185">Reference proteome</keyword>
<dbReference type="InterPro" id="IPR052433">
    <property type="entry name" value="X-Pro_dipept-like"/>
</dbReference>
<reference evidence="22" key="1">
    <citation type="submission" date="2025-08" db="UniProtKB">
        <authorList>
            <consortium name="Ensembl"/>
        </authorList>
    </citation>
    <scope>IDENTIFICATION</scope>
</reference>
<dbReference type="FunFam" id="3.90.230.10:FF:000002">
    <property type="entry name" value="Xaa-Pro aminopeptidase 3"/>
    <property type="match status" value="1"/>
</dbReference>
<dbReference type="FunFam" id="3.40.350.10:FF:000007">
    <property type="entry name" value="Xaa-Pro dipeptidase"/>
    <property type="match status" value="1"/>
</dbReference>
<keyword evidence="5 20" id="KW-0479">Metal-binding</keyword>
<evidence type="ECO:0000256" key="15">
    <source>
        <dbReference type="ARBA" id="ARBA00044252"/>
    </source>
</evidence>
<dbReference type="GO" id="GO:0030574">
    <property type="term" value="P:collagen catabolic process"/>
    <property type="evidence" value="ECO:0007669"/>
    <property type="project" value="UniProtKB-KW"/>
</dbReference>
<comment type="catalytic activity">
    <reaction evidence="18">
        <text>Xaa-L-Pro dipeptide + H2O = an L-alpha-amino acid + L-proline</text>
        <dbReference type="Rhea" id="RHEA:76407"/>
        <dbReference type="ChEBI" id="CHEBI:15377"/>
        <dbReference type="ChEBI" id="CHEBI:59869"/>
        <dbReference type="ChEBI" id="CHEBI:60039"/>
        <dbReference type="ChEBI" id="CHEBI:195196"/>
        <dbReference type="EC" id="3.4.13.9"/>
    </reaction>
</comment>
<dbReference type="PANTHER" id="PTHR48480:SF2">
    <property type="entry name" value="PEPTIDASE D"/>
    <property type="match status" value="1"/>
</dbReference>
<evidence type="ECO:0000256" key="1">
    <source>
        <dbReference type="ARBA" id="ARBA00001936"/>
    </source>
</evidence>
<evidence type="ECO:0000256" key="8">
    <source>
        <dbReference type="ARBA" id="ARBA00022997"/>
    </source>
</evidence>
<dbReference type="EC" id="3.4.13.9" evidence="13"/>
<dbReference type="Gene3D" id="3.40.350.10">
    <property type="entry name" value="Creatinase/prolidase N-terminal domain"/>
    <property type="match status" value="1"/>
</dbReference>
<dbReference type="GO" id="GO:0006508">
    <property type="term" value="P:proteolysis"/>
    <property type="evidence" value="ECO:0007669"/>
    <property type="project" value="UniProtKB-KW"/>
</dbReference>
<organism evidence="22 23">
    <name type="scientific">Catagonus wagneri</name>
    <name type="common">Chacoan peccary</name>
    <dbReference type="NCBI Taxonomy" id="51154"/>
    <lineage>
        <taxon>Eukaryota</taxon>
        <taxon>Metazoa</taxon>
        <taxon>Chordata</taxon>
        <taxon>Craniata</taxon>
        <taxon>Vertebrata</taxon>
        <taxon>Euteleostomi</taxon>
        <taxon>Mammalia</taxon>
        <taxon>Eutheria</taxon>
        <taxon>Laurasiatheria</taxon>
        <taxon>Artiodactyla</taxon>
        <taxon>Suina</taxon>
        <taxon>Tayassuidae</taxon>
        <taxon>Catagonus</taxon>
    </lineage>
</organism>
<evidence type="ECO:0000256" key="19">
    <source>
        <dbReference type="ARBA" id="ARBA00056110"/>
    </source>
</evidence>
<evidence type="ECO:0000259" key="21">
    <source>
        <dbReference type="SMART" id="SM01011"/>
    </source>
</evidence>
<evidence type="ECO:0000256" key="10">
    <source>
        <dbReference type="ARBA" id="ARBA00023105"/>
    </source>
</evidence>
<dbReference type="Pfam" id="PF05195">
    <property type="entry name" value="AMP_N"/>
    <property type="match status" value="1"/>
</dbReference>
<dbReference type="InterPro" id="IPR036005">
    <property type="entry name" value="Creatinase/aminopeptidase-like"/>
</dbReference>
<evidence type="ECO:0000256" key="12">
    <source>
        <dbReference type="ARBA" id="ARBA00043990"/>
    </source>
</evidence>
<sequence length="452" mass="49945">MAAATGPSFWLGNETLKVPLALFALNRRRLCERLRKNPAVQAGSVVVLQGGEETQRYCTDTGVLFRQESFFHWAFGVTEPGCYGVIDVDSGTSTLFVPRLPPSHATWMGKIHSREHFKEKYAVDDVQYADEIASVLTSRSPSVLLTLRGVNTDSGSVCREASFEGISRFNVNNTILHPEIVECLFEHYCYSRGGMRHSSYTCICGSGENSAVLHYGHAGAPNDRTIQDGDLCLFDMGGEYYCFASDITCSFPANGKFTEDQKAIYEAVLRSCRAVMSSMKPGVWWPDMHRLADRIHLEELTRIGVLTGSVDAMVQAHLGAVFMPHGLGHFLGIDVHDVGGYPEGVERIDEPGLRSLRTARHLQAGMVLTVEPGIYFIDHLLDEALADPARACFFNREVLQRFRGFGGVRIEEDVVVTDSGMELLTCVPRTVEEIEACMAGRDKAFVPFSGPK</sequence>
<evidence type="ECO:0000256" key="13">
    <source>
        <dbReference type="ARBA" id="ARBA00044051"/>
    </source>
</evidence>
<evidence type="ECO:0000256" key="11">
    <source>
        <dbReference type="ARBA" id="ARBA00023211"/>
    </source>
</evidence>
<dbReference type="SMART" id="SM01011">
    <property type="entry name" value="AMP_N"/>
    <property type="match status" value="1"/>
</dbReference>
<dbReference type="Pfam" id="PF00557">
    <property type="entry name" value="Peptidase_M24"/>
    <property type="match status" value="1"/>
</dbReference>
<keyword evidence="11" id="KW-0464">Manganese</keyword>
<keyword evidence="10" id="KW-0177">Collagen degradation</keyword>
<dbReference type="InterPro" id="IPR001131">
    <property type="entry name" value="Peptidase_M24B_aminopep-P_CS"/>
</dbReference>
<comment type="subunit">
    <text evidence="2">Homodimer.</text>
</comment>
<keyword evidence="4" id="KW-0645">Protease</keyword>
<dbReference type="InterPro" id="IPR000994">
    <property type="entry name" value="Pept_M24"/>
</dbReference>
<keyword evidence="3" id="KW-0597">Phosphoprotein</keyword>
<dbReference type="PANTHER" id="PTHR48480">
    <property type="match status" value="1"/>
</dbReference>
<comment type="similarity">
    <text evidence="12">Belongs to the peptidase M24B family. Eukaryotic-type prolidase subfamily.</text>
</comment>
<dbReference type="PROSITE" id="PS00491">
    <property type="entry name" value="PROLINE_PEPTIDASE"/>
    <property type="match status" value="1"/>
</dbReference>
<comment type="function">
    <text evidence="19">Dipeptidase that catalyzes the hydrolysis of dipeptides with a prolyl (Xaa-Pro) or hydroxyprolyl residue in the C-terminal position. The preferred dipeptide substrate is Gly-Pro, but other Xaa-Pro dipeptides, such as Ala-Pro, Met-Pro, Phe-Pro, Val-Pro and Leu-Pro, can be cleaved. Plays an important role in collagen metabolism because the high level of iminoacids in collagen.</text>
</comment>
<keyword evidence="9" id="KW-0482">Metalloprotease</keyword>
<dbReference type="GO" id="GO:0102009">
    <property type="term" value="F:proline dipeptidase activity"/>
    <property type="evidence" value="ECO:0007669"/>
    <property type="project" value="UniProtKB-EC"/>
</dbReference>